<dbReference type="RefSeq" id="XP_022838565.1">
    <property type="nucleotide sequence ID" value="XM_022984840.1"/>
</dbReference>
<evidence type="ECO:0000313" key="4">
    <source>
        <dbReference type="Proteomes" id="UP000009170"/>
    </source>
</evidence>
<keyword evidence="1" id="KW-0378">Hydrolase</keyword>
<dbReference type="PANTHER" id="PTHR43798:SF31">
    <property type="entry name" value="AB HYDROLASE SUPERFAMILY PROTEIN YCLE"/>
    <property type="match status" value="1"/>
</dbReference>
<dbReference type="GeneID" id="9832913"/>
<gene>
    <name evidence="3" type="ORF">OT_ostta03g04025</name>
</gene>
<evidence type="ECO:0000313" key="3">
    <source>
        <dbReference type="EMBL" id="CEF97233.1"/>
    </source>
</evidence>
<organism evidence="3 4">
    <name type="scientific">Ostreococcus tauri</name>
    <name type="common">Marine green alga</name>
    <dbReference type="NCBI Taxonomy" id="70448"/>
    <lineage>
        <taxon>Eukaryota</taxon>
        <taxon>Viridiplantae</taxon>
        <taxon>Chlorophyta</taxon>
        <taxon>Mamiellophyceae</taxon>
        <taxon>Mamiellales</taxon>
        <taxon>Bathycoccaceae</taxon>
        <taxon>Ostreococcus</taxon>
    </lineage>
</organism>
<dbReference type="Gene3D" id="3.40.50.1820">
    <property type="entry name" value="alpha/beta hydrolase"/>
    <property type="match status" value="1"/>
</dbReference>
<dbReference type="EMBL" id="CAID01000003">
    <property type="protein sequence ID" value="CEF97233.1"/>
    <property type="molecule type" value="Genomic_DNA"/>
</dbReference>
<keyword evidence="4" id="KW-1185">Reference proteome</keyword>
<dbReference type="InterPro" id="IPR000073">
    <property type="entry name" value="AB_hydrolase_1"/>
</dbReference>
<name>A0A090N2Z6_OSTTA</name>
<protein>
    <recommendedName>
        <fullName evidence="2">AB hydrolase-1 domain-containing protein</fullName>
    </recommendedName>
</protein>
<dbReference type="SUPFAM" id="SSF53474">
    <property type="entry name" value="alpha/beta-Hydrolases"/>
    <property type="match status" value="1"/>
</dbReference>
<dbReference type="GO" id="GO:0016787">
    <property type="term" value="F:hydrolase activity"/>
    <property type="evidence" value="ECO:0007669"/>
    <property type="project" value="UniProtKB-KW"/>
</dbReference>
<dbReference type="KEGG" id="ota:OT_ostta03g04025"/>
<proteinExistence type="predicted"/>
<dbReference type="InterPro" id="IPR050266">
    <property type="entry name" value="AB_hydrolase_sf"/>
</dbReference>
<dbReference type="Pfam" id="PF00561">
    <property type="entry name" value="Abhydrolase_1"/>
    <property type="match status" value="1"/>
</dbReference>
<dbReference type="InParanoid" id="A0A090N2Z6"/>
<feature type="domain" description="AB hydrolase-1" evidence="2">
    <location>
        <begin position="30"/>
        <end position="206"/>
    </location>
</feature>
<dbReference type="Proteomes" id="UP000009170">
    <property type="component" value="Unassembled WGS sequence"/>
</dbReference>
<comment type="caution">
    <text evidence="3">The sequence shown here is derived from an EMBL/GenBank/DDBJ whole genome shotgun (WGS) entry which is preliminary data.</text>
</comment>
<sequence>MPLNDFHHVTSDGVELVGRCTKKDDSPSRPTIVLIHGWSGSSRYFDPAMETLELVEANLLTYDQRGHGDSASPRGRGCTVARLAMDLREILDADAVSGTQSTKGYILVGCSMGSAVIWSYLQLFGDDEKRIAGTVFVDQAPLQNRRPGWTCGSLGCYDAETYENLARAVRSDMSAFADGNAACCIHEPEKMDPQVLLMLKNETLKCDPEALCELMYDHTHQDWRSVCRTTAVPSVILYGEKSQIFPREGFRALEELLGGVSPIRKCRSTCFQNCGHWLYLEDVEGFVRCLKDAVVEFQHLYTA</sequence>
<dbReference type="ESTHER" id="ostta-q01ca8">
    <property type="family name" value="Haloperoxidase"/>
</dbReference>
<reference evidence="3 4" key="2">
    <citation type="journal article" date="2014" name="BMC Genomics">
        <title>An improved genome of the model marine alga Ostreococcus tauri unfolds by assessing Illumina de novo assemblies.</title>
        <authorList>
            <person name="Blanc-Mathieu R."/>
            <person name="Verhelst B."/>
            <person name="Derelle E."/>
            <person name="Rombauts S."/>
            <person name="Bouget F.Y."/>
            <person name="Carre I."/>
            <person name="Chateau A."/>
            <person name="Eyre-Walker A."/>
            <person name="Grimsley N."/>
            <person name="Moreau H."/>
            <person name="Piegu B."/>
            <person name="Rivals E."/>
            <person name="Schackwitz W."/>
            <person name="Van de Peer Y."/>
            <person name="Piganeau G."/>
        </authorList>
    </citation>
    <scope>NUCLEOTIDE SEQUENCE [LARGE SCALE GENOMIC DNA]</scope>
    <source>
        <strain evidence="4">OTTH 0595 / CCAP 157/2 / RCC745</strain>
    </source>
</reference>
<accession>A0A090N2Z6</accession>
<reference evidence="4" key="1">
    <citation type="journal article" date="2006" name="Proc. Natl. Acad. Sci. U.S.A.">
        <title>Genome analysis of the smallest free-living eukaryote Ostreococcus tauri unveils many unique features.</title>
        <authorList>
            <person name="Derelle E."/>
            <person name="Ferraz C."/>
            <person name="Rombauts S."/>
            <person name="Rouze P."/>
            <person name="Worden A.Z."/>
            <person name="Robbens S."/>
            <person name="Partensky F."/>
            <person name="Degroeve S."/>
            <person name="Echeynie S."/>
            <person name="Cooke R."/>
            <person name="Saeys Y."/>
            <person name="Wuyts J."/>
            <person name="Jabbari K."/>
            <person name="Bowler C."/>
            <person name="Panaud O."/>
            <person name="Piegu B."/>
            <person name="Ball S.G."/>
            <person name="Ral J.-P."/>
            <person name="Bouget F.-Y."/>
            <person name="Piganeau G."/>
            <person name="De Baets B."/>
            <person name="Picard A."/>
            <person name="Delseny M."/>
            <person name="Demaille J."/>
            <person name="Van de Peer Y."/>
            <person name="Moreau H."/>
        </authorList>
    </citation>
    <scope>NUCLEOTIDE SEQUENCE [LARGE SCALE GENOMIC DNA]</scope>
    <source>
        <strain evidence="4">OTTH 0595 / CCAP 157/2 / RCC745</strain>
    </source>
</reference>
<evidence type="ECO:0000256" key="1">
    <source>
        <dbReference type="ARBA" id="ARBA00022801"/>
    </source>
</evidence>
<dbReference type="AlphaFoldDB" id="A0A090N2Z6"/>
<dbReference type="InterPro" id="IPR029058">
    <property type="entry name" value="AB_hydrolase_fold"/>
</dbReference>
<dbReference type="PANTHER" id="PTHR43798">
    <property type="entry name" value="MONOACYLGLYCEROL LIPASE"/>
    <property type="match status" value="1"/>
</dbReference>
<evidence type="ECO:0000259" key="2">
    <source>
        <dbReference type="Pfam" id="PF00561"/>
    </source>
</evidence>
<dbReference type="GO" id="GO:0016020">
    <property type="term" value="C:membrane"/>
    <property type="evidence" value="ECO:0007669"/>
    <property type="project" value="TreeGrafter"/>
</dbReference>
<dbReference type="OrthoDB" id="7130006at2759"/>